<evidence type="ECO:0000313" key="3">
    <source>
        <dbReference type="Proteomes" id="UP000250140"/>
    </source>
</evidence>
<dbReference type="Proteomes" id="UP000250140">
    <property type="component" value="Unassembled WGS sequence"/>
</dbReference>
<dbReference type="AlphaFoldDB" id="A0A8E2F0Y2"/>
<evidence type="ECO:0000256" key="1">
    <source>
        <dbReference type="SAM" id="MobiDB-lite"/>
    </source>
</evidence>
<feature type="region of interest" description="Disordered" evidence="1">
    <location>
        <begin position="1"/>
        <end position="133"/>
    </location>
</feature>
<accession>A0A8E2F0Y2</accession>
<proteinExistence type="predicted"/>
<evidence type="ECO:0000313" key="2">
    <source>
        <dbReference type="EMBL" id="OCL08562.1"/>
    </source>
</evidence>
<feature type="non-terminal residue" evidence="2">
    <location>
        <position position="1"/>
    </location>
</feature>
<feature type="region of interest" description="Disordered" evidence="1">
    <location>
        <begin position="195"/>
        <end position="217"/>
    </location>
</feature>
<organism evidence="2 3">
    <name type="scientific">Glonium stellatum</name>
    <dbReference type="NCBI Taxonomy" id="574774"/>
    <lineage>
        <taxon>Eukaryota</taxon>
        <taxon>Fungi</taxon>
        <taxon>Dikarya</taxon>
        <taxon>Ascomycota</taxon>
        <taxon>Pezizomycotina</taxon>
        <taxon>Dothideomycetes</taxon>
        <taxon>Pleosporomycetidae</taxon>
        <taxon>Gloniales</taxon>
        <taxon>Gloniaceae</taxon>
        <taxon>Glonium</taxon>
    </lineage>
</organism>
<feature type="compositionally biased region" description="Acidic residues" evidence="1">
    <location>
        <begin position="124"/>
        <end position="133"/>
    </location>
</feature>
<protein>
    <submittedName>
        <fullName evidence="2">Uncharacterized protein</fullName>
    </submittedName>
</protein>
<gene>
    <name evidence="2" type="ORF">AOQ84DRAFT_388759</name>
</gene>
<name>A0A8E2F0Y2_9PEZI</name>
<sequence length="217" mass="23308">MKKVKGNTATTQGGASYNKLARPDELTSIPNTQHETSAIPPPHSIKRKLDDVEPPTASSDSEPYTKRTRPDNLSALQELDGASTPSSRSSGLEVKRSGNNSKPQHQLIRPLDPTFGQRRQLPGLDEDEGEFSDDSTNEALAYLRNVRSEAYGIPHILAAPAPAVPEGTIDDSIYNTGHGDTRGFYSDGAYVAAPTVGPIQPSLPTGPQPHDNDNDND</sequence>
<dbReference type="EMBL" id="KV749636">
    <property type="protein sequence ID" value="OCL08562.1"/>
    <property type="molecule type" value="Genomic_DNA"/>
</dbReference>
<keyword evidence="3" id="KW-1185">Reference proteome</keyword>
<reference evidence="2 3" key="1">
    <citation type="journal article" date="2016" name="Nat. Commun.">
        <title>Ectomycorrhizal ecology is imprinted in the genome of the dominant symbiotic fungus Cenococcum geophilum.</title>
        <authorList>
            <consortium name="DOE Joint Genome Institute"/>
            <person name="Peter M."/>
            <person name="Kohler A."/>
            <person name="Ohm R.A."/>
            <person name="Kuo A."/>
            <person name="Krutzmann J."/>
            <person name="Morin E."/>
            <person name="Arend M."/>
            <person name="Barry K.W."/>
            <person name="Binder M."/>
            <person name="Choi C."/>
            <person name="Clum A."/>
            <person name="Copeland A."/>
            <person name="Grisel N."/>
            <person name="Haridas S."/>
            <person name="Kipfer T."/>
            <person name="LaButti K."/>
            <person name="Lindquist E."/>
            <person name="Lipzen A."/>
            <person name="Maire R."/>
            <person name="Meier B."/>
            <person name="Mihaltcheva S."/>
            <person name="Molinier V."/>
            <person name="Murat C."/>
            <person name="Poggeler S."/>
            <person name="Quandt C.A."/>
            <person name="Sperisen C."/>
            <person name="Tritt A."/>
            <person name="Tisserant E."/>
            <person name="Crous P.W."/>
            <person name="Henrissat B."/>
            <person name="Nehls U."/>
            <person name="Egli S."/>
            <person name="Spatafora J.W."/>
            <person name="Grigoriev I.V."/>
            <person name="Martin F.M."/>
        </authorList>
    </citation>
    <scope>NUCLEOTIDE SEQUENCE [LARGE SCALE GENOMIC DNA]</scope>
    <source>
        <strain evidence="2 3">CBS 207.34</strain>
    </source>
</reference>
<dbReference type="OrthoDB" id="428895at2759"/>